<keyword evidence="2" id="KW-1185">Reference proteome</keyword>
<organism evidence="1 2">
    <name type="scientific">Xylaria flabelliformis</name>
    <dbReference type="NCBI Taxonomy" id="2512241"/>
    <lineage>
        <taxon>Eukaryota</taxon>
        <taxon>Fungi</taxon>
        <taxon>Dikarya</taxon>
        <taxon>Ascomycota</taxon>
        <taxon>Pezizomycotina</taxon>
        <taxon>Sordariomycetes</taxon>
        <taxon>Xylariomycetidae</taxon>
        <taxon>Xylariales</taxon>
        <taxon>Xylariaceae</taxon>
        <taxon>Xylaria</taxon>
    </lineage>
</organism>
<reference evidence="2" key="1">
    <citation type="submission" date="2019-06" db="EMBL/GenBank/DDBJ databases">
        <title>Draft genome sequence of the griseofulvin-producing fungus Xylaria cubensis strain G536.</title>
        <authorList>
            <person name="Mead M.E."/>
            <person name="Raja H.A."/>
            <person name="Steenwyk J.L."/>
            <person name="Knowles S.L."/>
            <person name="Oberlies N.H."/>
            <person name="Rokas A."/>
        </authorList>
    </citation>
    <scope>NUCLEOTIDE SEQUENCE [LARGE SCALE GENOMIC DNA]</scope>
    <source>
        <strain evidence="2">G536</strain>
    </source>
</reference>
<comment type="caution">
    <text evidence="1">The sequence shown here is derived from an EMBL/GenBank/DDBJ whole genome shotgun (WGS) entry which is preliminary data.</text>
</comment>
<dbReference type="Proteomes" id="UP000319160">
    <property type="component" value="Unassembled WGS sequence"/>
</dbReference>
<proteinExistence type="predicted"/>
<protein>
    <submittedName>
        <fullName evidence="1">Uncharacterized protein</fullName>
    </submittedName>
</protein>
<dbReference type="EMBL" id="VFLP01000029">
    <property type="protein sequence ID" value="TRX93454.1"/>
    <property type="molecule type" value="Genomic_DNA"/>
</dbReference>
<dbReference type="AlphaFoldDB" id="A0A553HZS1"/>
<gene>
    <name evidence="1" type="ORF">FHL15_005729</name>
</gene>
<name>A0A553HZS1_9PEZI</name>
<evidence type="ECO:0000313" key="1">
    <source>
        <dbReference type="EMBL" id="TRX93454.1"/>
    </source>
</evidence>
<accession>A0A553HZS1</accession>
<sequence>MVGSEDTFYDEAKITQVSLMYEESSMPAARKVRIELLEISHGRHNCLPRGVIDGSSTASSARGDLQWVGPLAPTYMLKGTVPLARLLARAYPQSPSRHTTIGGI</sequence>
<evidence type="ECO:0000313" key="2">
    <source>
        <dbReference type="Proteomes" id="UP000319160"/>
    </source>
</evidence>